<name>A0A1N7EFW4_9EURY</name>
<dbReference type="Proteomes" id="UP000185936">
    <property type="component" value="Unassembled WGS sequence"/>
</dbReference>
<dbReference type="AlphaFoldDB" id="A0A1N7EFW4"/>
<dbReference type="InterPro" id="IPR025098">
    <property type="entry name" value="DUF4013"/>
</dbReference>
<feature type="transmembrane region" description="Helical" evidence="1">
    <location>
        <begin position="46"/>
        <end position="67"/>
    </location>
</feature>
<keyword evidence="1" id="KW-0812">Transmembrane</keyword>
<gene>
    <name evidence="2" type="ORF">SAMN05421752_10467</name>
</gene>
<evidence type="ECO:0008006" key="4">
    <source>
        <dbReference type="Google" id="ProtNLM"/>
    </source>
</evidence>
<evidence type="ECO:0000256" key="1">
    <source>
        <dbReference type="SAM" id="Phobius"/>
    </source>
</evidence>
<sequence length="259" mass="27365">MALLLEEGVRYPFRGDRPIDRLAVGGLLGIITAILFQFGAAAYPSLLSALFVGLAAVFGVALLGYLLRVFETTIDGDDSPPTFRPAGTVLREGSRLCLLSLGYAVVPLVVIAITIGGLLQAPFSLESAGFMGTVLFFVASTIVLVVVLAFGYSYPAAVGRLADNGTLRGAVDLRRTRSVLGHSSYATAWLFASLVVIPGWAFLLTALSSATLFGVVAVFVTFYAHVVATRLVARGYRNATAGSYGRTSMGTNSRKIETE</sequence>
<keyword evidence="1" id="KW-0472">Membrane</keyword>
<evidence type="ECO:0000313" key="3">
    <source>
        <dbReference type="Proteomes" id="UP000185936"/>
    </source>
</evidence>
<feature type="transmembrane region" description="Helical" evidence="1">
    <location>
        <begin position="184"/>
        <end position="203"/>
    </location>
</feature>
<keyword evidence="3" id="KW-1185">Reference proteome</keyword>
<dbReference type="OrthoDB" id="107590at2157"/>
<feature type="transmembrane region" description="Helical" evidence="1">
    <location>
        <begin position="130"/>
        <end position="152"/>
    </location>
</feature>
<evidence type="ECO:0000313" key="2">
    <source>
        <dbReference type="EMBL" id="SIR87053.1"/>
    </source>
</evidence>
<feature type="transmembrane region" description="Helical" evidence="1">
    <location>
        <begin position="209"/>
        <end position="228"/>
    </location>
</feature>
<reference evidence="3" key="1">
    <citation type="submission" date="2017-01" db="EMBL/GenBank/DDBJ databases">
        <authorList>
            <person name="Varghese N."/>
            <person name="Submissions S."/>
        </authorList>
    </citation>
    <scope>NUCLEOTIDE SEQUENCE [LARGE SCALE GENOMIC DNA]</scope>
    <source>
        <strain evidence="3">type strain: HArc-</strain>
    </source>
</reference>
<protein>
    <recommendedName>
        <fullName evidence="4">DUF4013 domain-containing protein</fullName>
    </recommendedName>
</protein>
<accession>A0A1N7EFW4</accession>
<dbReference type="RefSeq" id="WP_076608495.1">
    <property type="nucleotide sequence ID" value="NZ_FTNR01000004.1"/>
</dbReference>
<organism evidence="2 3">
    <name type="scientific">Natronorubrum thiooxidans</name>
    <dbReference type="NCBI Taxonomy" id="308853"/>
    <lineage>
        <taxon>Archaea</taxon>
        <taxon>Methanobacteriati</taxon>
        <taxon>Methanobacteriota</taxon>
        <taxon>Stenosarchaea group</taxon>
        <taxon>Halobacteria</taxon>
        <taxon>Halobacteriales</taxon>
        <taxon>Natrialbaceae</taxon>
        <taxon>Natronorubrum</taxon>
    </lineage>
</organism>
<feature type="transmembrane region" description="Helical" evidence="1">
    <location>
        <begin position="96"/>
        <end position="118"/>
    </location>
</feature>
<keyword evidence="1" id="KW-1133">Transmembrane helix</keyword>
<feature type="transmembrane region" description="Helical" evidence="1">
    <location>
        <begin position="21"/>
        <end position="40"/>
    </location>
</feature>
<proteinExistence type="predicted"/>
<dbReference type="Pfam" id="PF13197">
    <property type="entry name" value="DUF4013"/>
    <property type="match status" value="1"/>
</dbReference>
<dbReference type="EMBL" id="FTNR01000004">
    <property type="protein sequence ID" value="SIR87053.1"/>
    <property type="molecule type" value="Genomic_DNA"/>
</dbReference>